<name>A0ABM7SXZ0_9CLOT</name>
<reference evidence="5" key="1">
    <citation type="submission" date="2021-07" db="EMBL/GenBank/DDBJ databases">
        <title>Complete genome sequencing of a Clostridium isolate.</title>
        <authorList>
            <person name="Ueki A."/>
            <person name="Tonouchi A."/>
        </authorList>
    </citation>
    <scope>NUCLEOTIDE SEQUENCE [LARGE SCALE GENOMIC DNA]</scope>
    <source>
        <strain evidence="5">C5S11</strain>
    </source>
</reference>
<proteinExistence type="predicted"/>
<feature type="domain" description="Dihydrodipicolinate reductase N-terminal" evidence="3">
    <location>
        <begin position="9"/>
        <end position="78"/>
    </location>
</feature>
<accession>A0ABM7SXZ0</accession>
<dbReference type="EMBL" id="AP024849">
    <property type="protein sequence ID" value="BCZ44464.1"/>
    <property type="molecule type" value="Genomic_DNA"/>
</dbReference>
<dbReference type="Proteomes" id="UP000824633">
    <property type="component" value="Chromosome"/>
</dbReference>
<evidence type="ECO:0000256" key="2">
    <source>
        <dbReference type="ARBA" id="ARBA00023002"/>
    </source>
</evidence>
<dbReference type="SUPFAM" id="SSF51735">
    <property type="entry name" value="NAD(P)-binding Rossmann-fold domains"/>
    <property type="match status" value="1"/>
</dbReference>
<evidence type="ECO:0000259" key="3">
    <source>
        <dbReference type="Pfam" id="PF01113"/>
    </source>
</evidence>
<keyword evidence="1" id="KW-0521">NADP</keyword>
<keyword evidence="2" id="KW-0560">Oxidoreductase</keyword>
<dbReference type="Gene3D" id="3.40.50.720">
    <property type="entry name" value="NAD(P)-binding Rossmann-like Domain"/>
    <property type="match status" value="1"/>
</dbReference>
<dbReference type="Pfam" id="PF01113">
    <property type="entry name" value="DapB_N"/>
    <property type="match status" value="1"/>
</dbReference>
<evidence type="ECO:0000256" key="1">
    <source>
        <dbReference type="ARBA" id="ARBA00022857"/>
    </source>
</evidence>
<dbReference type="InterPro" id="IPR000846">
    <property type="entry name" value="DapB_N"/>
</dbReference>
<dbReference type="InterPro" id="IPR036291">
    <property type="entry name" value="NAD(P)-bd_dom_sf"/>
</dbReference>
<gene>
    <name evidence="4" type="ORF">psyc5s11_05310</name>
</gene>
<protein>
    <recommendedName>
        <fullName evidence="3">Dihydrodipicolinate reductase N-terminal domain-containing protein</fullName>
    </recommendedName>
</protein>
<sequence length="79" mass="8927">MIKVCLIDIGKTGKEIAKMVFEQDGMKIVTAMCSPGSLKRHMDLGEVIENKKNGIKIEGTNKLEEIILRYRPDVVVDFF</sequence>
<organism evidence="4 5">
    <name type="scientific">Clostridium gelidum</name>
    <dbReference type="NCBI Taxonomy" id="704125"/>
    <lineage>
        <taxon>Bacteria</taxon>
        <taxon>Bacillati</taxon>
        <taxon>Bacillota</taxon>
        <taxon>Clostridia</taxon>
        <taxon>Eubacteriales</taxon>
        <taxon>Clostridiaceae</taxon>
        <taxon>Clostridium</taxon>
    </lineage>
</organism>
<evidence type="ECO:0000313" key="5">
    <source>
        <dbReference type="Proteomes" id="UP000824633"/>
    </source>
</evidence>
<evidence type="ECO:0000313" key="4">
    <source>
        <dbReference type="EMBL" id="BCZ44464.1"/>
    </source>
</evidence>
<keyword evidence="5" id="KW-1185">Reference proteome</keyword>